<accession>A0A4U8TBQ5</accession>
<dbReference type="EMBL" id="JRPR02000001">
    <property type="protein sequence ID" value="TLD97370.1"/>
    <property type="molecule type" value="Genomic_DNA"/>
</dbReference>
<comment type="similarity">
    <text evidence="1">Belongs to the N(4)/N(6)-methyltransferase family.</text>
</comment>
<evidence type="ECO:0000313" key="11">
    <source>
        <dbReference type="Proteomes" id="UP000029733"/>
    </source>
</evidence>
<dbReference type="OrthoDB" id="9784823at2"/>
<evidence type="ECO:0000256" key="5">
    <source>
        <dbReference type="ARBA" id="ARBA00022691"/>
    </source>
</evidence>
<proteinExistence type="inferred from homology"/>
<keyword evidence="3 10" id="KW-0489">Methyltransferase</keyword>
<dbReference type="Gene3D" id="1.20.1260.30">
    <property type="match status" value="1"/>
</dbReference>
<dbReference type="PANTHER" id="PTHR42933:SF4">
    <property type="entry name" value="TYPE I RESTRICTION ENZYME ECOKI METHYLASE SUBUNIT"/>
    <property type="match status" value="1"/>
</dbReference>
<dbReference type="GO" id="GO:0008170">
    <property type="term" value="F:N-methyltransferase activity"/>
    <property type="evidence" value="ECO:0007669"/>
    <property type="project" value="InterPro"/>
</dbReference>
<dbReference type="PANTHER" id="PTHR42933">
    <property type="entry name" value="SLR6095 PROTEIN"/>
    <property type="match status" value="1"/>
</dbReference>
<dbReference type="InterPro" id="IPR022749">
    <property type="entry name" value="D12N6_MeTrfase_N"/>
</dbReference>
<protein>
    <recommendedName>
        <fullName evidence="2">site-specific DNA-methyltransferase (adenine-specific)</fullName>
        <ecNumber evidence="2">2.1.1.72</ecNumber>
    </recommendedName>
</protein>
<sequence length="490" mass="56522">MTLNIKSLQNIMRNDAGVNGDAQRIEQIVWILFLKIYDLYEKNWKSEAKLKNTSYTSIIPPNLAWDKWAKDTKDLTSDELLNFVNNDLFPALKNLQITPDTPLNKKIVKYAFEDANNYMKDGILLRKIINEIDELEIKQMKDRQELSRIYETFIKDLQNNKHSGEFYTPRAVTDFVIEYLNPNINDKIADLACGTGGFLTSAYHFLESKINTANDRDIANSYFTGIEKKQLPYILAVTGFLINGIENPNLKHDNTLETHYNDLYTLESFDIIAMNPPFGGNEKEQIQANFPTEFKSSETADLFMAVILERLKVNGKAAVVLPDGFLFGQDSAKINLKKRLLNEFDLHLILRLPPSVFAPYTGITTNILFFNKTPSGTQKTWFYRLDMPPNIKSFGKTKSMKLEHFDPFRQWDKNRVELSDDNNNFKAKSFSKDELIAREYNFDLCGFVSEQEEILDPFSLIKQIKEQRDNLNTTLDSIMSQISAIIKENQ</sequence>
<dbReference type="STRING" id="1677920.LS71_02330"/>
<comment type="caution">
    <text evidence="10">The sequence shown here is derived from an EMBL/GenBank/DDBJ whole genome shotgun (WGS) entry which is preliminary data.</text>
</comment>
<keyword evidence="6" id="KW-0680">Restriction system</keyword>
<feature type="domain" description="N6 adenine-specific DNA methyltransferase N-terminal" evidence="9">
    <location>
        <begin position="5"/>
        <end position="132"/>
    </location>
</feature>
<dbReference type="InterPro" id="IPR038333">
    <property type="entry name" value="T1MK-like_N_sf"/>
</dbReference>
<organism evidence="10 11">
    <name type="scientific">Helicobacter jaachi</name>
    <dbReference type="NCBI Taxonomy" id="1677920"/>
    <lineage>
        <taxon>Bacteria</taxon>
        <taxon>Pseudomonadati</taxon>
        <taxon>Campylobacterota</taxon>
        <taxon>Epsilonproteobacteria</taxon>
        <taxon>Campylobacterales</taxon>
        <taxon>Helicobacteraceae</taxon>
        <taxon>Helicobacter</taxon>
    </lineage>
</organism>
<dbReference type="AlphaFoldDB" id="A0A4U8TBQ5"/>
<evidence type="ECO:0000256" key="3">
    <source>
        <dbReference type="ARBA" id="ARBA00022603"/>
    </source>
</evidence>
<dbReference type="InterPro" id="IPR002052">
    <property type="entry name" value="DNA_methylase_N6_adenine_CS"/>
</dbReference>
<dbReference type="PROSITE" id="PS00092">
    <property type="entry name" value="N6_MTASE"/>
    <property type="match status" value="1"/>
</dbReference>
<evidence type="ECO:0000256" key="1">
    <source>
        <dbReference type="ARBA" id="ARBA00006594"/>
    </source>
</evidence>
<evidence type="ECO:0000259" key="9">
    <source>
        <dbReference type="Pfam" id="PF12161"/>
    </source>
</evidence>
<evidence type="ECO:0000259" key="8">
    <source>
        <dbReference type="Pfam" id="PF02384"/>
    </source>
</evidence>
<keyword evidence="5" id="KW-0949">S-adenosyl-L-methionine</keyword>
<dbReference type="GO" id="GO:0032259">
    <property type="term" value="P:methylation"/>
    <property type="evidence" value="ECO:0007669"/>
    <property type="project" value="UniProtKB-KW"/>
</dbReference>
<dbReference type="GO" id="GO:0003677">
    <property type="term" value="F:DNA binding"/>
    <property type="evidence" value="ECO:0007669"/>
    <property type="project" value="InterPro"/>
</dbReference>
<dbReference type="Gene3D" id="3.40.50.150">
    <property type="entry name" value="Vaccinia Virus protein VP39"/>
    <property type="match status" value="1"/>
</dbReference>
<reference evidence="10 11" key="1">
    <citation type="journal article" date="2014" name="Genome Announc.">
        <title>Draft genome sequences of eight enterohepatic helicobacter species isolated from both laboratory and wild rodents.</title>
        <authorList>
            <person name="Sheh A."/>
            <person name="Shen Z."/>
            <person name="Fox J.G."/>
        </authorList>
    </citation>
    <scope>NUCLEOTIDE SEQUENCE [LARGE SCALE GENOMIC DNA]</scope>
    <source>
        <strain evidence="10 11">MIT 09-6949</strain>
    </source>
</reference>
<feature type="domain" description="DNA methylase adenine-specific" evidence="8">
    <location>
        <begin position="142"/>
        <end position="452"/>
    </location>
</feature>
<dbReference type="InterPro" id="IPR003356">
    <property type="entry name" value="DNA_methylase_A-5"/>
</dbReference>
<dbReference type="EC" id="2.1.1.72" evidence="2"/>
<evidence type="ECO:0000256" key="2">
    <source>
        <dbReference type="ARBA" id="ARBA00011900"/>
    </source>
</evidence>
<dbReference type="SUPFAM" id="SSF53335">
    <property type="entry name" value="S-adenosyl-L-methionine-dependent methyltransferases"/>
    <property type="match status" value="1"/>
</dbReference>
<name>A0A4U8TBQ5_9HELI</name>
<keyword evidence="4 10" id="KW-0808">Transferase</keyword>
<evidence type="ECO:0000256" key="6">
    <source>
        <dbReference type="ARBA" id="ARBA00022747"/>
    </source>
</evidence>
<dbReference type="InterPro" id="IPR029063">
    <property type="entry name" value="SAM-dependent_MTases_sf"/>
</dbReference>
<comment type="catalytic activity">
    <reaction evidence="7">
        <text>a 2'-deoxyadenosine in DNA + S-adenosyl-L-methionine = an N(6)-methyl-2'-deoxyadenosine in DNA + S-adenosyl-L-homocysteine + H(+)</text>
        <dbReference type="Rhea" id="RHEA:15197"/>
        <dbReference type="Rhea" id="RHEA-COMP:12418"/>
        <dbReference type="Rhea" id="RHEA-COMP:12419"/>
        <dbReference type="ChEBI" id="CHEBI:15378"/>
        <dbReference type="ChEBI" id="CHEBI:57856"/>
        <dbReference type="ChEBI" id="CHEBI:59789"/>
        <dbReference type="ChEBI" id="CHEBI:90615"/>
        <dbReference type="ChEBI" id="CHEBI:90616"/>
        <dbReference type="EC" id="2.1.1.72"/>
    </reaction>
</comment>
<dbReference type="GO" id="GO:0009307">
    <property type="term" value="P:DNA restriction-modification system"/>
    <property type="evidence" value="ECO:0007669"/>
    <property type="project" value="UniProtKB-KW"/>
</dbReference>
<dbReference type="RefSeq" id="WP_034353114.1">
    <property type="nucleotide sequence ID" value="NZ_JRPR02000001.1"/>
</dbReference>
<dbReference type="Pfam" id="PF02384">
    <property type="entry name" value="N6_Mtase"/>
    <property type="match status" value="1"/>
</dbReference>
<evidence type="ECO:0000256" key="7">
    <source>
        <dbReference type="ARBA" id="ARBA00047942"/>
    </source>
</evidence>
<dbReference type="InterPro" id="IPR051537">
    <property type="entry name" value="DNA_Adenine_Mtase"/>
</dbReference>
<evidence type="ECO:0000313" key="10">
    <source>
        <dbReference type="EMBL" id="TLD97370.1"/>
    </source>
</evidence>
<evidence type="ECO:0000256" key="4">
    <source>
        <dbReference type="ARBA" id="ARBA00022679"/>
    </source>
</evidence>
<dbReference type="GO" id="GO:0009007">
    <property type="term" value="F:site-specific DNA-methyltransferase (adenine-specific) activity"/>
    <property type="evidence" value="ECO:0007669"/>
    <property type="project" value="UniProtKB-EC"/>
</dbReference>
<gene>
    <name evidence="10" type="ORF">LS71_001030</name>
</gene>
<keyword evidence="11" id="KW-1185">Reference proteome</keyword>
<dbReference type="Pfam" id="PF12161">
    <property type="entry name" value="HsdM_N"/>
    <property type="match status" value="1"/>
</dbReference>
<dbReference type="Proteomes" id="UP000029733">
    <property type="component" value="Unassembled WGS sequence"/>
</dbReference>
<dbReference type="PRINTS" id="PR00507">
    <property type="entry name" value="N12N6MTFRASE"/>
</dbReference>